<evidence type="ECO:0000313" key="1">
    <source>
        <dbReference type="EMBL" id="TWU25359.1"/>
    </source>
</evidence>
<keyword evidence="2" id="KW-1185">Reference proteome</keyword>
<accession>A0A5C6CR81</accession>
<name>A0A5C6CR81_9BACT</name>
<organism evidence="1 2">
    <name type="scientific">Novipirellula galeiformis</name>
    <dbReference type="NCBI Taxonomy" id="2528004"/>
    <lineage>
        <taxon>Bacteria</taxon>
        <taxon>Pseudomonadati</taxon>
        <taxon>Planctomycetota</taxon>
        <taxon>Planctomycetia</taxon>
        <taxon>Pirellulales</taxon>
        <taxon>Pirellulaceae</taxon>
        <taxon>Novipirellula</taxon>
    </lineage>
</organism>
<dbReference type="AlphaFoldDB" id="A0A5C6CR81"/>
<sequence length="79" mass="8627">MPHFVAGDVLRSSRWWWVSPFTESYCKPGAHLTDHLDADAVATGMIGHRSLGFAGPVLPHGMESVRSGGLEGNEPLRNR</sequence>
<dbReference type="RefSeq" id="WP_146593993.1">
    <property type="nucleotide sequence ID" value="NZ_SJPT01000002.1"/>
</dbReference>
<dbReference type="Proteomes" id="UP000316304">
    <property type="component" value="Unassembled WGS sequence"/>
</dbReference>
<proteinExistence type="predicted"/>
<protein>
    <submittedName>
        <fullName evidence="1">Uncharacterized protein</fullName>
    </submittedName>
</protein>
<comment type="caution">
    <text evidence="1">The sequence shown here is derived from an EMBL/GenBank/DDBJ whole genome shotgun (WGS) entry which is preliminary data.</text>
</comment>
<dbReference type="EMBL" id="SJPT01000002">
    <property type="protein sequence ID" value="TWU25359.1"/>
    <property type="molecule type" value="Genomic_DNA"/>
</dbReference>
<reference evidence="1 2" key="1">
    <citation type="submission" date="2019-02" db="EMBL/GenBank/DDBJ databases">
        <title>Deep-cultivation of Planctomycetes and their phenomic and genomic characterization uncovers novel biology.</title>
        <authorList>
            <person name="Wiegand S."/>
            <person name="Jogler M."/>
            <person name="Boedeker C."/>
            <person name="Pinto D."/>
            <person name="Vollmers J."/>
            <person name="Rivas-Marin E."/>
            <person name="Kohn T."/>
            <person name="Peeters S.H."/>
            <person name="Heuer A."/>
            <person name="Rast P."/>
            <person name="Oberbeckmann S."/>
            <person name="Bunk B."/>
            <person name="Jeske O."/>
            <person name="Meyerdierks A."/>
            <person name="Storesund J.E."/>
            <person name="Kallscheuer N."/>
            <person name="Luecker S."/>
            <person name="Lage O.M."/>
            <person name="Pohl T."/>
            <person name="Merkel B.J."/>
            <person name="Hornburger P."/>
            <person name="Mueller R.-W."/>
            <person name="Bruemmer F."/>
            <person name="Labrenz M."/>
            <person name="Spormann A.M."/>
            <person name="Op Den Camp H."/>
            <person name="Overmann J."/>
            <person name="Amann R."/>
            <person name="Jetten M.S.M."/>
            <person name="Mascher T."/>
            <person name="Medema M.H."/>
            <person name="Devos D.P."/>
            <person name="Kaster A.-K."/>
            <person name="Ovreas L."/>
            <person name="Rohde M."/>
            <person name="Galperin M.Y."/>
            <person name="Jogler C."/>
        </authorList>
    </citation>
    <scope>NUCLEOTIDE SEQUENCE [LARGE SCALE GENOMIC DNA]</scope>
    <source>
        <strain evidence="1 2">Pla52o</strain>
    </source>
</reference>
<evidence type="ECO:0000313" key="2">
    <source>
        <dbReference type="Proteomes" id="UP000316304"/>
    </source>
</evidence>
<gene>
    <name evidence="1" type="ORF">Pla52o_16600</name>
</gene>